<reference evidence="2 3" key="2">
    <citation type="submission" date="2018-11" db="EMBL/GenBank/DDBJ databases">
        <authorList>
            <consortium name="Pathogen Informatics"/>
        </authorList>
    </citation>
    <scope>NUCLEOTIDE SEQUENCE [LARGE SCALE GENOMIC DNA]</scope>
</reference>
<dbReference type="Proteomes" id="UP000278807">
    <property type="component" value="Unassembled WGS sequence"/>
</dbReference>
<dbReference type="AlphaFoldDB" id="A0A0R3TYA2"/>
<feature type="compositionally biased region" description="Basic residues" evidence="1">
    <location>
        <begin position="14"/>
        <end position="38"/>
    </location>
</feature>
<proteinExistence type="predicted"/>
<sequence>MPASKDRHYDYRSGHRRSSSKRHRRTKSHSTLPRRKRSSSPSKLSLIAGGKYAEYSPRGIGKNRGTDLFIANGSIYAVKVEPVSIVDCIKLRRINPVIKPDIREEENSFKMKSTTSCYIEPVNSIRPFRGDSTLNGGIFGVDSDSTLTNSNLISDESDRTNVGDNFTTKLNDIILRMESTINMDDESRYIME</sequence>
<dbReference type="EMBL" id="UZAE01014698">
    <property type="protein sequence ID" value="VDO14202.1"/>
    <property type="molecule type" value="Genomic_DNA"/>
</dbReference>
<feature type="region of interest" description="Disordered" evidence="1">
    <location>
        <begin position="1"/>
        <end position="45"/>
    </location>
</feature>
<name>A0A0R3TYA2_RODNA</name>
<evidence type="ECO:0000313" key="2">
    <source>
        <dbReference type="EMBL" id="VDO14202.1"/>
    </source>
</evidence>
<gene>
    <name evidence="2" type="ORF">HNAJ_LOCUS12825</name>
</gene>
<keyword evidence="3" id="KW-1185">Reference proteome</keyword>
<accession>A0A0R3TYA2</accession>
<dbReference type="WBParaSite" id="HNAJ_0001284901-mRNA-1">
    <property type="protein sequence ID" value="HNAJ_0001284901-mRNA-1"/>
    <property type="gene ID" value="HNAJ_0001284901"/>
</dbReference>
<evidence type="ECO:0000256" key="1">
    <source>
        <dbReference type="SAM" id="MobiDB-lite"/>
    </source>
</evidence>
<organism evidence="4">
    <name type="scientific">Rodentolepis nana</name>
    <name type="common">Dwarf tapeworm</name>
    <name type="synonym">Hymenolepis nana</name>
    <dbReference type="NCBI Taxonomy" id="102285"/>
    <lineage>
        <taxon>Eukaryota</taxon>
        <taxon>Metazoa</taxon>
        <taxon>Spiralia</taxon>
        <taxon>Lophotrochozoa</taxon>
        <taxon>Platyhelminthes</taxon>
        <taxon>Cestoda</taxon>
        <taxon>Eucestoda</taxon>
        <taxon>Cyclophyllidea</taxon>
        <taxon>Hymenolepididae</taxon>
        <taxon>Rodentolepis</taxon>
    </lineage>
</organism>
<evidence type="ECO:0000313" key="4">
    <source>
        <dbReference type="WBParaSite" id="HNAJ_0001284901-mRNA-1"/>
    </source>
</evidence>
<protein>
    <submittedName>
        <fullName evidence="4">Protein kinase domain-containing protein</fullName>
    </submittedName>
</protein>
<feature type="compositionally biased region" description="Basic and acidic residues" evidence="1">
    <location>
        <begin position="1"/>
        <end position="13"/>
    </location>
</feature>
<evidence type="ECO:0000313" key="3">
    <source>
        <dbReference type="Proteomes" id="UP000278807"/>
    </source>
</evidence>
<reference evidence="4" key="1">
    <citation type="submission" date="2017-02" db="UniProtKB">
        <authorList>
            <consortium name="WormBaseParasite"/>
        </authorList>
    </citation>
    <scope>IDENTIFICATION</scope>
</reference>